<dbReference type="AlphaFoldDB" id="W1N849"/>
<dbReference type="CDD" id="cd00093">
    <property type="entry name" value="HTH_XRE"/>
    <property type="match status" value="1"/>
</dbReference>
<protein>
    <recommendedName>
        <fullName evidence="2">HTH cro/C1-type domain-containing protein</fullName>
    </recommendedName>
</protein>
<dbReference type="PATRIC" id="fig|1178482.3.peg.2000"/>
<keyword evidence="4" id="KW-1185">Reference proteome</keyword>
<sequence>MDKISLSTLGQHLQQLRTTRGWSLSQLASMAGIAKSNLSRLEQGNGNPTLDTLWRLAVHLEVPFGTLVAPISAPLDEDGVQVQLLDQGRDKPPVDVYWMRCAPWTERQAEAHTPGARENITVISGQLAVGPINAIQTVSAGETISFDADQMHSYRTEESWATLMMTIVYLRGEAPHT</sequence>
<dbReference type="InterPro" id="IPR011051">
    <property type="entry name" value="RmlC_Cupin_sf"/>
</dbReference>
<accession>W1N849</accession>
<proteinExistence type="predicted"/>
<name>W1N849_9GAMM</name>
<dbReference type="eggNOG" id="COG1396">
    <property type="taxonomic scope" value="Bacteria"/>
</dbReference>
<evidence type="ECO:0000259" key="2">
    <source>
        <dbReference type="PROSITE" id="PS50943"/>
    </source>
</evidence>
<dbReference type="InterPro" id="IPR010982">
    <property type="entry name" value="Lambda_DNA-bd_dom_sf"/>
</dbReference>
<dbReference type="SUPFAM" id="SSF51182">
    <property type="entry name" value="RmlC-like cupins"/>
    <property type="match status" value="1"/>
</dbReference>
<dbReference type="KEGG" id="hhu:AR456_12955"/>
<evidence type="ECO:0000313" key="3">
    <source>
        <dbReference type="EMBL" id="ERL51346.1"/>
    </source>
</evidence>
<dbReference type="SUPFAM" id="SSF47413">
    <property type="entry name" value="lambda repressor-like DNA-binding domains"/>
    <property type="match status" value="1"/>
</dbReference>
<dbReference type="InterPro" id="IPR050807">
    <property type="entry name" value="TransReg_Diox_bact_type"/>
</dbReference>
<dbReference type="CDD" id="cd02209">
    <property type="entry name" value="cupin_XRE_C"/>
    <property type="match status" value="1"/>
</dbReference>
<dbReference type="Pfam" id="PF01381">
    <property type="entry name" value="HTH_3"/>
    <property type="match status" value="1"/>
</dbReference>
<dbReference type="InterPro" id="IPR001387">
    <property type="entry name" value="Cro/C1-type_HTH"/>
</dbReference>
<dbReference type="RefSeq" id="WP_021818958.1">
    <property type="nucleotide sequence ID" value="NZ_AVBC01000026.1"/>
</dbReference>
<dbReference type="SMART" id="SM00530">
    <property type="entry name" value="HTH_XRE"/>
    <property type="match status" value="1"/>
</dbReference>
<dbReference type="InterPro" id="IPR014710">
    <property type="entry name" value="RmlC-like_jellyroll"/>
</dbReference>
<feature type="domain" description="HTH cro/C1-type" evidence="2">
    <location>
        <begin position="13"/>
        <end position="67"/>
    </location>
</feature>
<dbReference type="GO" id="GO:0003700">
    <property type="term" value="F:DNA-binding transcription factor activity"/>
    <property type="evidence" value="ECO:0007669"/>
    <property type="project" value="TreeGrafter"/>
</dbReference>
<evidence type="ECO:0000313" key="4">
    <source>
        <dbReference type="Proteomes" id="UP000019113"/>
    </source>
</evidence>
<organism evidence="3 4">
    <name type="scientific">Halomonas huangheensis</name>
    <dbReference type="NCBI Taxonomy" id="1178482"/>
    <lineage>
        <taxon>Bacteria</taxon>
        <taxon>Pseudomonadati</taxon>
        <taxon>Pseudomonadota</taxon>
        <taxon>Gammaproteobacteria</taxon>
        <taxon>Oceanospirillales</taxon>
        <taxon>Halomonadaceae</taxon>
        <taxon>Halomonas</taxon>
    </lineage>
</organism>
<dbReference type="Gene3D" id="2.60.120.10">
    <property type="entry name" value="Jelly Rolls"/>
    <property type="match status" value="1"/>
</dbReference>
<reference evidence="3 4" key="1">
    <citation type="submission" date="2013-08" db="EMBL/GenBank/DDBJ databases">
        <title>draft genome of Halomonas huanghegensis, strain BJGMM-B45T.</title>
        <authorList>
            <person name="Miao C."/>
            <person name="Wan Y."/>
            <person name="Jin W."/>
        </authorList>
    </citation>
    <scope>NUCLEOTIDE SEQUENCE [LARGE SCALE GENOMIC DNA]</scope>
    <source>
        <strain evidence="3 4">BJGMM-B45</strain>
    </source>
</reference>
<dbReference type="GO" id="GO:0003677">
    <property type="term" value="F:DNA binding"/>
    <property type="evidence" value="ECO:0007669"/>
    <property type="project" value="UniProtKB-KW"/>
</dbReference>
<dbReference type="GO" id="GO:0005829">
    <property type="term" value="C:cytosol"/>
    <property type="evidence" value="ECO:0007669"/>
    <property type="project" value="TreeGrafter"/>
</dbReference>
<gene>
    <name evidence="3" type="ORF">BJB45_14235</name>
</gene>
<dbReference type="EMBL" id="AVBC01000026">
    <property type="protein sequence ID" value="ERL51346.1"/>
    <property type="molecule type" value="Genomic_DNA"/>
</dbReference>
<dbReference type="STRING" id="1178482.AR456_12955"/>
<comment type="caution">
    <text evidence="3">The sequence shown here is derived from an EMBL/GenBank/DDBJ whole genome shotgun (WGS) entry which is preliminary data.</text>
</comment>
<evidence type="ECO:0000256" key="1">
    <source>
        <dbReference type="ARBA" id="ARBA00023125"/>
    </source>
</evidence>
<dbReference type="OrthoDB" id="9792093at2"/>
<dbReference type="PROSITE" id="PS50943">
    <property type="entry name" value="HTH_CROC1"/>
    <property type="match status" value="1"/>
</dbReference>
<dbReference type="Gene3D" id="1.10.260.40">
    <property type="entry name" value="lambda repressor-like DNA-binding domains"/>
    <property type="match status" value="1"/>
</dbReference>
<dbReference type="PANTHER" id="PTHR46797">
    <property type="entry name" value="HTH-TYPE TRANSCRIPTIONAL REGULATOR"/>
    <property type="match status" value="1"/>
</dbReference>
<dbReference type="Proteomes" id="UP000019113">
    <property type="component" value="Unassembled WGS sequence"/>
</dbReference>
<dbReference type="PANTHER" id="PTHR46797:SF1">
    <property type="entry name" value="METHYLPHOSPHONATE SYNTHASE"/>
    <property type="match status" value="1"/>
</dbReference>
<keyword evidence="1" id="KW-0238">DNA-binding</keyword>